<evidence type="ECO:0000256" key="3">
    <source>
        <dbReference type="SAM" id="MobiDB-lite"/>
    </source>
</evidence>
<dbReference type="OrthoDB" id="7615137at2"/>
<dbReference type="Pfam" id="PF00589">
    <property type="entry name" value="Phage_integrase"/>
    <property type="match status" value="1"/>
</dbReference>
<dbReference type="KEGG" id="mets:DK389_03980"/>
<dbReference type="Proteomes" id="UP000245926">
    <property type="component" value="Chromosome"/>
</dbReference>
<keyword evidence="6" id="KW-1185">Reference proteome</keyword>
<dbReference type="SUPFAM" id="SSF56349">
    <property type="entry name" value="DNA breaking-rejoining enzymes"/>
    <property type="match status" value="1"/>
</dbReference>
<organism evidence="5 6">
    <name type="scientific">Methylobacterium durans</name>
    <dbReference type="NCBI Taxonomy" id="2202825"/>
    <lineage>
        <taxon>Bacteria</taxon>
        <taxon>Pseudomonadati</taxon>
        <taxon>Pseudomonadota</taxon>
        <taxon>Alphaproteobacteria</taxon>
        <taxon>Hyphomicrobiales</taxon>
        <taxon>Methylobacteriaceae</taxon>
        <taxon>Methylobacterium</taxon>
    </lineage>
</organism>
<proteinExistence type="predicted"/>
<protein>
    <submittedName>
        <fullName evidence="5">Site-specific integrase</fullName>
    </submittedName>
</protein>
<feature type="region of interest" description="Disordered" evidence="3">
    <location>
        <begin position="28"/>
        <end position="60"/>
    </location>
</feature>
<evidence type="ECO:0000259" key="4">
    <source>
        <dbReference type="PROSITE" id="PS51898"/>
    </source>
</evidence>
<dbReference type="PANTHER" id="PTHR30349">
    <property type="entry name" value="PHAGE INTEGRASE-RELATED"/>
    <property type="match status" value="1"/>
</dbReference>
<dbReference type="InterPro" id="IPR050090">
    <property type="entry name" value="Tyrosine_recombinase_XerCD"/>
</dbReference>
<dbReference type="PANTHER" id="PTHR30349:SF64">
    <property type="entry name" value="PROPHAGE INTEGRASE INTD-RELATED"/>
    <property type="match status" value="1"/>
</dbReference>
<feature type="compositionally biased region" description="Basic and acidic residues" evidence="3">
    <location>
        <begin position="41"/>
        <end position="60"/>
    </location>
</feature>
<evidence type="ECO:0000313" key="6">
    <source>
        <dbReference type="Proteomes" id="UP000245926"/>
    </source>
</evidence>
<dbReference type="GO" id="GO:0003677">
    <property type="term" value="F:DNA binding"/>
    <property type="evidence" value="ECO:0007669"/>
    <property type="project" value="InterPro"/>
</dbReference>
<accession>A0A2U8W3J5</accession>
<sequence length="382" mass="43813">MSLYTRKGSPFLWCDIRVEGQRIRCSTGETDRRSAQAVQRRLRDEARSETRAEKERRAAWGGKERPTLGNLAARYWNEVGRHHAAAQTTWWSLEWLVDYFGEETLLTDITSERIAAMVAHRRTIRVRRDPATRALIEIPCNRVQNATVNRYATEPLRKLFRRARDVWLYPVTYPQWANLLLPEPQERVREAVGDEEARIVRALGPDYGRLFRFLISTGTRVSGALLTWSQVDRVNRLARIRNKSRTGQAQWYTIPLTDAQFAILDECAGHHPVYVFTYAAKRSRGSVGRGERRPITDGGFKTQWRRRVTEAGIAKGFRRHDARHIAGTRYLRATGNLKGAQRLLGHKRVETTTRYAHVLLDDIRAGLEAVEASRAASPSRTG</sequence>
<dbReference type="RefSeq" id="WP_109887533.1">
    <property type="nucleotide sequence ID" value="NZ_CP029550.1"/>
</dbReference>
<dbReference type="AlphaFoldDB" id="A0A2U8W3J5"/>
<dbReference type="GO" id="GO:0015074">
    <property type="term" value="P:DNA integration"/>
    <property type="evidence" value="ECO:0007669"/>
    <property type="project" value="UniProtKB-KW"/>
</dbReference>
<keyword evidence="2" id="KW-0233">DNA recombination</keyword>
<gene>
    <name evidence="5" type="ORF">DK389_03980</name>
</gene>
<dbReference type="EMBL" id="CP029550">
    <property type="protein sequence ID" value="AWN39846.1"/>
    <property type="molecule type" value="Genomic_DNA"/>
</dbReference>
<dbReference type="InterPro" id="IPR013762">
    <property type="entry name" value="Integrase-like_cat_sf"/>
</dbReference>
<keyword evidence="1" id="KW-0229">DNA integration</keyword>
<evidence type="ECO:0000256" key="2">
    <source>
        <dbReference type="ARBA" id="ARBA00023172"/>
    </source>
</evidence>
<evidence type="ECO:0000256" key="1">
    <source>
        <dbReference type="ARBA" id="ARBA00022908"/>
    </source>
</evidence>
<dbReference type="Gene3D" id="1.10.443.10">
    <property type="entry name" value="Intergrase catalytic core"/>
    <property type="match status" value="1"/>
</dbReference>
<feature type="domain" description="Tyr recombinase" evidence="4">
    <location>
        <begin position="174"/>
        <end position="368"/>
    </location>
</feature>
<dbReference type="PROSITE" id="PS51898">
    <property type="entry name" value="TYR_RECOMBINASE"/>
    <property type="match status" value="1"/>
</dbReference>
<reference evidence="6" key="1">
    <citation type="submission" date="2018-05" db="EMBL/GenBank/DDBJ databases">
        <title>Complete Genome Sequence of Methylobacterium sp. 17SD2-17.</title>
        <authorList>
            <person name="Srinivasan S."/>
        </authorList>
    </citation>
    <scope>NUCLEOTIDE SEQUENCE [LARGE SCALE GENOMIC DNA]</scope>
    <source>
        <strain evidence="6">17SD2-17</strain>
    </source>
</reference>
<dbReference type="InterPro" id="IPR002104">
    <property type="entry name" value="Integrase_catalytic"/>
</dbReference>
<dbReference type="GO" id="GO:0006310">
    <property type="term" value="P:DNA recombination"/>
    <property type="evidence" value="ECO:0007669"/>
    <property type="project" value="UniProtKB-KW"/>
</dbReference>
<evidence type="ECO:0000313" key="5">
    <source>
        <dbReference type="EMBL" id="AWN39846.1"/>
    </source>
</evidence>
<dbReference type="InterPro" id="IPR011010">
    <property type="entry name" value="DNA_brk_join_enz"/>
</dbReference>
<name>A0A2U8W3J5_9HYPH</name>